<dbReference type="InterPro" id="IPR056462">
    <property type="entry name" value="HAD_RAM2/GPAT1-8"/>
</dbReference>
<gene>
    <name evidence="10" type="ORF">CEURO_LOCUS14830</name>
</gene>
<evidence type="ECO:0000256" key="3">
    <source>
        <dbReference type="ARBA" id="ARBA00022679"/>
    </source>
</evidence>
<evidence type="ECO:0000256" key="5">
    <source>
        <dbReference type="ARBA" id="ARBA00022989"/>
    </source>
</evidence>
<dbReference type="AlphaFoldDB" id="A0A9P1EEN2"/>
<dbReference type="Pfam" id="PF01553">
    <property type="entry name" value="Acyltransferase"/>
    <property type="match status" value="1"/>
</dbReference>
<feature type="transmembrane region" description="Helical" evidence="8">
    <location>
        <begin position="6"/>
        <end position="24"/>
    </location>
</feature>
<dbReference type="GO" id="GO:0016020">
    <property type="term" value="C:membrane"/>
    <property type="evidence" value="ECO:0007669"/>
    <property type="project" value="UniProtKB-SubCell"/>
</dbReference>
<feature type="transmembrane region" description="Helical" evidence="8">
    <location>
        <begin position="91"/>
        <end position="113"/>
    </location>
</feature>
<keyword evidence="11" id="KW-1185">Reference proteome</keyword>
<comment type="similarity">
    <text evidence="2">Belongs to the GPAT/DAPAT family.</text>
</comment>
<dbReference type="Pfam" id="PF23270">
    <property type="entry name" value="HAD_RAM2_N"/>
    <property type="match status" value="1"/>
</dbReference>
<dbReference type="GO" id="GO:0016791">
    <property type="term" value="F:phosphatase activity"/>
    <property type="evidence" value="ECO:0007669"/>
    <property type="project" value="TreeGrafter"/>
</dbReference>
<proteinExistence type="inferred from homology"/>
<evidence type="ECO:0000256" key="2">
    <source>
        <dbReference type="ARBA" id="ARBA00007937"/>
    </source>
</evidence>
<evidence type="ECO:0000259" key="9">
    <source>
        <dbReference type="SMART" id="SM00563"/>
    </source>
</evidence>
<keyword evidence="3" id="KW-0808">Transferase</keyword>
<dbReference type="Proteomes" id="UP001152484">
    <property type="component" value="Unassembled WGS sequence"/>
</dbReference>
<comment type="subcellular location">
    <subcellularLocation>
        <location evidence="1">Membrane</location>
        <topology evidence="1">Multi-pass membrane protein</topology>
    </subcellularLocation>
</comment>
<evidence type="ECO:0000256" key="8">
    <source>
        <dbReference type="SAM" id="Phobius"/>
    </source>
</evidence>
<accession>A0A9P1EEN2</accession>
<protein>
    <recommendedName>
        <fullName evidence="9">Phospholipid/glycerol acyltransferase domain-containing protein</fullName>
    </recommendedName>
</protein>
<evidence type="ECO:0000256" key="4">
    <source>
        <dbReference type="ARBA" id="ARBA00022692"/>
    </source>
</evidence>
<evidence type="ECO:0000313" key="10">
    <source>
        <dbReference type="EMBL" id="CAH9100225.1"/>
    </source>
</evidence>
<dbReference type="OrthoDB" id="1854593at2759"/>
<evidence type="ECO:0000313" key="11">
    <source>
        <dbReference type="Proteomes" id="UP001152484"/>
    </source>
</evidence>
<comment type="caution">
    <text evidence="10">The sequence shown here is derived from an EMBL/GenBank/DDBJ whole genome shotgun (WGS) entry which is preliminary data.</text>
</comment>
<dbReference type="SMART" id="SM00563">
    <property type="entry name" value="PlsC"/>
    <property type="match status" value="1"/>
</dbReference>
<feature type="transmembrane region" description="Helical" evidence="8">
    <location>
        <begin position="306"/>
        <end position="330"/>
    </location>
</feature>
<evidence type="ECO:0000256" key="7">
    <source>
        <dbReference type="ARBA" id="ARBA00023315"/>
    </source>
</evidence>
<dbReference type="EMBL" id="CAMAPE010000038">
    <property type="protein sequence ID" value="CAH9100225.1"/>
    <property type="molecule type" value="Genomic_DNA"/>
</dbReference>
<dbReference type="InterPro" id="IPR002123">
    <property type="entry name" value="Plipid/glycerol_acylTrfase"/>
</dbReference>
<reference evidence="10" key="1">
    <citation type="submission" date="2022-07" db="EMBL/GenBank/DDBJ databases">
        <authorList>
            <person name="Macas J."/>
            <person name="Novak P."/>
            <person name="Neumann P."/>
        </authorList>
    </citation>
    <scope>NUCLEOTIDE SEQUENCE</scope>
</reference>
<evidence type="ECO:0000256" key="6">
    <source>
        <dbReference type="ARBA" id="ARBA00023136"/>
    </source>
</evidence>
<name>A0A9P1EEN2_CUSEU</name>
<dbReference type="PANTHER" id="PTHR15486:SF0">
    <property type="entry name" value="GLYCEROL-3-PHOSPHATE ACYLTRANSFERASE 1"/>
    <property type="match status" value="1"/>
</dbReference>
<keyword evidence="4 8" id="KW-0812">Transmembrane</keyword>
<keyword evidence="5 8" id="KW-1133">Transmembrane helix</keyword>
<organism evidence="10 11">
    <name type="scientific">Cuscuta europaea</name>
    <name type="common">European dodder</name>
    <dbReference type="NCBI Taxonomy" id="41803"/>
    <lineage>
        <taxon>Eukaryota</taxon>
        <taxon>Viridiplantae</taxon>
        <taxon>Streptophyta</taxon>
        <taxon>Embryophyta</taxon>
        <taxon>Tracheophyta</taxon>
        <taxon>Spermatophyta</taxon>
        <taxon>Magnoliopsida</taxon>
        <taxon>eudicotyledons</taxon>
        <taxon>Gunneridae</taxon>
        <taxon>Pentapetalae</taxon>
        <taxon>asterids</taxon>
        <taxon>lamiids</taxon>
        <taxon>Solanales</taxon>
        <taxon>Convolvulaceae</taxon>
        <taxon>Cuscuteae</taxon>
        <taxon>Cuscuta</taxon>
        <taxon>Cuscuta subgen. Cuscuta</taxon>
    </lineage>
</organism>
<evidence type="ECO:0000256" key="1">
    <source>
        <dbReference type="ARBA" id="ARBA00004141"/>
    </source>
</evidence>
<dbReference type="GO" id="GO:0090447">
    <property type="term" value="F:glycerol-3-phosphate 2-O-acyltransferase activity"/>
    <property type="evidence" value="ECO:0007669"/>
    <property type="project" value="TreeGrafter"/>
</dbReference>
<feature type="domain" description="Phospholipid/glycerol acyltransferase" evidence="9">
    <location>
        <begin position="362"/>
        <end position="463"/>
    </location>
</feature>
<keyword evidence="6 8" id="KW-0472">Membrane</keyword>
<keyword evidence="7" id="KW-0012">Acyltransferase</keyword>
<sequence length="552" mass="61808">MKSGMVFPMVILSWLTEWLLYRLLANSCYRAAINLKNSTTSFFHKNPPSKTSNQSSLYPSLTKNGNFTHNNNSEKSFVCDIQGTLLRTKSLFPFFMLVAFEGGSIFRAFILLLSSPFLGLLDYEVKVRVMIFITFCGLRVKDMEMVGRAVLPKFYLENLNMHVYEVLASCGRKMVFTSVPRVMVEGFLREYLGVDEVKGTELQVIGKGNFFSGFVSADSGLLVKHSALKQVFGDEKPHIGVGTSRFHDHLFISLCQEAYMVNSREDNSKMNTSSTMSSSVMPREKYPKPLVFHDGRLAFLPTPQATLAMFIWLPIGIFLAIFRICIGIFLPHKVALFLACLSGVKITLIGSDPPRTQNGKGVLYVCTHRTLLDPIFLSTVLNKSLTAVTYSLSRMSEVIAPIRTVRLTRDKVQDAQTMQRELSLGDLVVCPEGTTCREPYLLRFSALFAELADEIVPVAMDASVDMFYGTTAGGLKCLDPIFFFMNPRPSYKVHILGKVPKELTCAGGKSSYEVANHIQKQLAEALGFERTTFTRRDKYLMLAGNEGIVKNR</sequence>
<dbReference type="GO" id="GO:0010143">
    <property type="term" value="P:cutin biosynthetic process"/>
    <property type="evidence" value="ECO:0007669"/>
    <property type="project" value="TreeGrafter"/>
</dbReference>
<dbReference type="PANTHER" id="PTHR15486">
    <property type="entry name" value="ANCIENT UBIQUITOUS PROTEIN"/>
    <property type="match status" value="1"/>
</dbReference>
<dbReference type="SUPFAM" id="SSF69593">
    <property type="entry name" value="Glycerol-3-phosphate (1)-acyltransferase"/>
    <property type="match status" value="1"/>
</dbReference>
<dbReference type="CDD" id="cd06551">
    <property type="entry name" value="LPLAT"/>
    <property type="match status" value="1"/>
</dbReference>